<evidence type="ECO:0000313" key="5">
    <source>
        <dbReference type="EMBL" id="GHI69557.1"/>
    </source>
</evidence>
<organism evidence="5 6">
    <name type="scientific">Streptomyces nojiriensis</name>
    <dbReference type="NCBI Taxonomy" id="66374"/>
    <lineage>
        <taxon>Bacteria</taxon>
        <taxon>Bacillati</taxon>
        <taxon>Actinomycetota</taxon>
        <taxon>Actinomycetes</taxon>
        <taxon>Kitasatosporales</taxon>
        <taxon>Streptomycetaceae</taxon>
        <taxon>Streptomyces</taxon>
    </lineage>
</organism>
<comment type="caution">
    <text evidence="5">The sequence shown here is derived from an EMBL/GenBank/DDBJ whole genome shotgun (WGS) entry which is preliminary data.</text>
</comment>
<name>A0ABQ3SNL5_9ACTN</name>
<dbReference type="InterPro" id="IPR015854">
    <property type="entry name" value="ABC_transpr_LolD-like"/>
</dbReference>
<proteinExistence type="predicted"/>
<dbReference type="CDD" id="cd03257">
    <property type="entry name" value="ABC_NikE_OppD_transporters"/>
    <property type="match status" value="2"/>
</dbReference>
<dbReference type="RefSeq" id="WP_189746888.1">
    <property type="nucleotide sequence ID" value="NZ_BMRL01000023.1"/>
</dbReference>
<evidence type="ECO:0000259" key="4">
    <source>
        <dbReference type="PROSITE" id="PS50893"/>
    </source>
</evidence>
<dbReference type="EMBL" id="BNEC01000005">
    <property type="protein sequence ID" value="GHI69557.1"/>
    <property type="molecule type" value="Genomic_DNA"/>
</dbReference>
<dbReference type="InterPro" id="IPR003439">
    <property type="entry name" value="ABC_transporter-like_ATP-bd"/>
</dbReference>
<dbReference type="SMART" id="SM00382">
    <property type="entry name" value="AAA"/>
    <property type="match status" value="2"/>
</dbReference>
<dbReference type="PROSITE" id="PS50893">
    <property type="entry name" value="ABC_TRANSPORTER_2"/>
    <property type="match status" value="2"/>
</dbReference>
<sequence length="506" mass="53169">MNTPAQPVVTPVTSPVDSSDSSAPLATAAGLEIRFPGGPVLLRPASLVVEAGRITALTGASGSGKTTLLRALIGHLPEGAAVTGGELTVLGHDLTALAPEELARLRRTSLAYVGQDPGSALNPRMKVRDIVAETAPCRPERSAVMELLREVRLPTDDGLPDRRPTALSGGQQRRVALARALARKPDILLLDEPTAGLDSALRDEIADLLRHLAARHDLAIVMACHDPELVEACADHTVHLTAPTTPARLSAVHEVERGPTADSEEAVVAEGEGIAARAVHVSFHGKAHQALTAVDFTASPGSRTAIVGPSGSGKTTLLRVLAGLQHADTADLTLDGIPLAPAVRKRPSAHQRRIQLVPQNPLDALNPSRTVGAQLDRPLRLHTKLSSGARTARIAELLQQVDLPADFANRYPAELSGGQRQRVSIARALATGPDILLCDEITSALDPDTATSVMELLAGLNAEQGMTLVLVSHELHLVSAYTDTVHLLGDGRLVAHGPTRELLPTI</sequence>
<keyword evidence="2 5" id="KW-0067">ATP-binding</keyword>
<gene>
    <name evidence="5" type="ORF">Snoj_34750</name>
</gene>
<dbReference type="GO" id="GO:0005524">
    <property type="term" value="F:ATP binding"/>
    <property type="evidence" value="ECO:0007669"/>
    <property type="project" value="UniProtKB-KW"/>
</dbReference>
<dbReference type="GeneID" id="95587826"/>
<reference evidence="6" key="1">
    <citation type="submission" date="2023-07" db="EMBL/GenBank/DDBJ databases">
        <title>Whole genome shotgun sequence of Streptomyces nojiriensis NBRC 13794.</title>
        <authorList>
            <person name="Komaki H."/>
            <person name="Tamura T."/>
        </authorList>
    </citation>
    <scope>NUCLEOTIDE SEQUENCE [LARGE SCALE GENOMIC DNA]</scope>
    <source>
        <strain evidence="6">NBRC 13794</strain>
    </source>
</reference>
<dbReference type="PANTHER" id="PTHR24220:SF676">
    <property type="entry name" value="OLIGOPEPTIDE TRANSPORT ATP-BINDING PROTEIN AMIE"/>
    <property type="match status" value="1"/>
</dbReference>
<feature type="region of interest" description="Disordered" evidence="3">
    <location>
        <begin position="1"/>
        <end position="23"/>
    </location>
</feature>
<accession>A0ABQ3SNL5</accession>
<dbReference type="SUPFAM" id="SSF52540">
    <property type="entry name" value="P-loop containing nucleoside triphosphate hydrolases"/>
    <property type="match status" value="2"/>
</dbReference>
<dbReference type="InterPro" id="IPR027417">
    <property type="entry name" value="P-loop_NTPase"/>
</dbReference>
<dbReference type="PANTHER" id="PTHR24220">
    <property type="entry name" value="IMPORT ATP-BINDING PROTEIN"/>
    <property type="match status" value="1"/>
</dbReference>
<dbReference type="InterPro" id="IPR003593">
    <property type="entry name" value="AAA+_ATPase"/>
</dbReference>
<feature type="domain" description="ABC transporter" evidence="4">
    <location>
        <begin position="16"/>
        <end position="267"/>
    </location>
</feature>
<protein>
    <submittedName>
        <fullName evidence="5">ABC transporter ATP-binding protein</fullName>
    </submittedName>
</protein>
<dbReference type="Proteomes" id="UP000613974">
    <property type="component" value="Unassembled WGS sequence"/>
</dbReference>
<feature type="domain" description="ABC transporter" evidence="4">
    <location>
        <begin position="276"/>
        <end position="506"/>
    </location>
</feature>
<dbReference type="PROSITE" id="PS00211">
    <property type="entry name" value="ABC_TRANSPORTER_1"/>
    <property type="match status" value="2"/>
</dbReference>
<dbReference type="InterPro" id="IPR017871">
    <property type="entry name" value="ABC_transporter-like_CS"/>
</dbReference>
<keyword evidence="6" id="KW-1185">Reference proteome</keyword>
<evidence type="ECO:0000313" key="6">
    <source>
        <dbReference type="Proteomes" id="UP000613974"/>
    </source>
</evidence>
<evidence type="ECO:0000256" key="2">
    <source>
        <dbReference type="ARBA" id="ARBA00022840"/>
    </source>
</evidence>
<evidence type="ECO:0000256" key="1">
    <source>
        <dbReference type="ARBA" id="ARBA00022741"/>
    </source>
</evidence>
<keyword evidence="1" id="KW-0547">Nucleotide-binding</keyword>
<dbReference type="Pfam" id="PF00005">
    <property type="entry name" value="ABC_tran"/>
    <property type="match status" value="2"/>
</dbReference>
<dbReference type="Gene3D" id="3.40.50.300">
    <property type="entry name" value="P-loop containing nucleotide triphosphate hydrolases"/>
    <property type="match status" value="2"/>
</dbReference>
<evidence type="ECO:0000256" key="3">
    <source>
        <dbReference type="SAM" id="MobiDB-lite"/>
    </source>
</evidence>